<protein>
    <submittedName>
        <fullName evidence="4">Superoxide dismutase [Cu-Zn], chloroplastic</fullName>
    </submittedName>
</protein>
<dbReference type="InterPro" id="IPR024134">
    <property type="entry name" value="SOD_Cu/Zn_/chaperone"/>
</dbReference>
<feature type="chain" id="PRO_5035853115" evidence="2">
    <location>
        <begin position="22"/>
        <end position="124"/>
    </location>
</feature>
<comment type="caution">
    <text evidence="4">The sequence shown here is derived from an EMBL/GenBank/DDBJ whole genome shotgun (WGS) entry which is preliminary data.</text>
</comment>
<sequence>MYTLLNLAPAVSLLLLRLSTTTTPSPVSTVDALKPFKSTTVKVRVTGLTLGKHGFHLVRAHFNPNGLTHGAPEDGVRYAGDLGNIVANTNGVVEATIVDNQVVLSVSIPEATISAVKKWSCRGF</sequence>
<accession>A0A8S0R864</accession>
<dbReference type="GO" id="GO:0005507">
    <property type="term" value="F:copper ion binding"/>
    <property type="evidence" value="ECO:0007669"/>
    <property type="project" value="InterPro"/>
</dbReference>
<feature type="signal peptide" evidence="2">
    <location>
        <begin position="1"/>
        <end position="21"/>
    </location>
</feature>
<dbReference type="Proteomes" id="UP000594638">
    <property type="component" value="Unassembled WGS sequence"/>
</dbReference>
<proteinExistence type="predicted"/>
<dbReference type="Gramene" id="OE9A067112T1">
    <property type="protein sequence ID" value="OE9A067112C1"/>
    <property type="gene ID" value="OE9A067112"/>
</dbReference>
<gene>
    <name evidence="4" type="ORF">OLEA9_A067112</name>
</gene>
<name>A0A8S0R864_OLEEU</name>
<evidence type="ECO:0000313" key="4">
    <source>
        <dbReference type="EMBL" id="CAA2975275.1"/>
    </source>
</evidence>
<keyword evidence="5" id="KW-1185">Reference proteome</keyword>
<dbReference type="Pfam" id="PF00080">
    <property type="entry name" value="Sod_Cu"/>
    <property type="match status" value="1"/>
</dbReference>
<evidence type="ECO:0000259" key="3">
    <source>
        <dbReference type="Pfam" id="PF00080"/>
    </source>
</evidence>
<reference evidence="4 5" key="1">
    <citation type="submission" date="2019-12" db="EMBL/GenBank/DDBJ databases">
        <authorList>
            <person name="Alioto T."/>
            <person name="Alioto T."/>
            <person name="Gomez Garrido J."/>
        </authorList>
    </citation>
    <scope>NUCLEOTIDE SEQUENCE [LARGE SCALE GENOMIC DNA]</scope>
</reference>
<dbReference type="GO" id="GO:0006801">
    <property type="term" value="P:superoxide metabolic process"/>
    <property type="evidence" value="ECO:0007669"/>
    <property type="project" value="InterPro"/>
</dbReference>
<dbReference type="InterPro" id="IPR036423">
    <property type="entry name" value="SOD-like_Cu/Zn_dom_sf"/>
</dbReference>
<dbReference type="Gene3D" id="2.60.40.200">
    <property type="entry name" value="Superoxide dismutase, copper/zinc binding domain"/>
    <property type="match status" value="1"/>
</dbReference>
<dbReference type="EMBL" id="CACTIH010002247">
    <property type="protein sequence ID" value="CAA2975275.1"/>
    <property type="molecule type" value="Genomic_DNA"/>
</dbReference>
<dbReference type="InterPro" id="IPR001424">
    <property type="entry name" value="SOD_Cu_Zn_dom"/>
</dbReference>
<keyword evidence="1" id="KW-0186">Copper</keyword>
<evidence type="ECO:0000256" key="1">
    <source>
        <dbReference type="ARBA" id="ARBA00023008"/>
    </source>
</evidence>
<keyword evidence="2" id="KW-0732">Signal</keyword>
<dbReference type="SUPFAM" id="SSF49329">
    <property type="entry name" value="Cu,Zn superoxide dismutase-like"/>
    <property type="match status" value="1"/>
</dbReference>
<dbReference type="PANTHER" id="PTHR10003">
    <property type="entry name" value="SUPEROXIDE DISMUTASE CU-ZN -RELATED"/>
    <property type="match status" value="1"/>
</dbReference>
<evidence type="ECO:0000256" key="2">
    <source>
        <dbReference type="SAM" id="SignalP"/>
    </source>
</evidence>
<dbReference type="OrthoDB" id="2015551at2759"/>
<dbReference type="AlphaFoldDB" id="A0A8S0R864"/>
<organism evidence="4 5">
    <name type="scientific">Olea europaea subsp. europaea</name>
    <dbReference type="NCBI Taxonomy" id="158383"/>
    <lineage>
        <taxon>Eukaryota</taxon>
        <taxon>Viridiplantae</taxon>
        <taxon>Streptophyta</taxon>
        <taxon>Embryophyta</taxon>
        <taxon>Tracheophyta</taxon>
        <taxon>Spermatophyta</taxon>
        <taxon>Magnoliopsida</taxon>
        <taxon>eudicotyledons</taxon>
        <taxon>Gunneridae</taxon>
        <taxon>Pentapetalae</taxon>
        <taxon>asterids</taxon>
        <taxon>lamiids</taxon>
        <taxon>Lamiales</taxon>
        <taxon>Oleaceae</taxon>
        <taxon>Oleeae</taxon>
        <taxon>Olea</taxon>
    </lineage>
</organism>
<evidence type="ECO:0000313" key="5">
    <source>
        <dbReference type="Proteomes" id="UP000594638"/>
    </source>
</evidence>
<feature type="domain" description="Superoxide dismutase copper/zinc binding" evidence="3">
    <location>
        <begin position="38"/>
        <end position="105"/>
    </location>
</feature>